<proteinExistence type="predicted"/>
<reference evidence="1 2" key="1">
    <citation type="submission" date="2016-11" db="EMBL/GenBank/DDBJ databases">
        <authorList>
            <person name="Jaros S."/>
            <person name="Januszkiewicz K."/>
            <person name="Wedrychowicz H."/>
        </authorList>
    </citation>
    <scope>NUCLEOTIDE SEQUENCE [LARGE SCALE GENOMIC DNA]</scope>
    <source>
        <strain evidence="1 2">DSM 27406</strain>
    </source>
</reference>
<name>A0A1M7GAR9_9BACT</name>
<dbReference type="SUPFAM" id="SSF88659">
    <property type="entry name" value="Sigma3 and sigma4 domains of RNA polymerase sigma factors"/>
    <property type="match status" value="1"/>
</dbReference>
<dbReference type="Proteomes" id="UP000184420">
    <property type="component" value="Unassembled WGS sequence"/>
</dbReference>
<dbReference type="NCBIfam" id="TIGR02937">
    <property type="entry name" value="sigma70-ECF"/>
    <property type="match status" value="1"/>
</dbReference>
<gene>
    <name evidence="1" type="ORF">SAMN05444266_106483</name>
</gene>
<dbReference type="GO" id="GO:0006352">
    <property type="term" value="P:DNA-templated transcription initiation"/>
    <property type="evidence" value="ECO:0007669"/>
    <property type="project" value="InterPro"/>
</dbReference>
<dbReference type="STRING" id="1419482.SAMN05444266_106483"/>
<dbReference type="InterPro" id="IPR014284">
    <property type="entry name" value="RNA_pol_sigma-70_dom"/>
</dbReference>
<dbReference type="Gene3D" id="1.10.10.10">
    <property type="entry name" value="Winged helix-like DNA-binding domain superfamily/Winged helix DNA-binding domain"/>
    <property type="match status" value="1"/>
</dbReference>
<sequence length="197" mass="22635">MIPISVNSSRDAEILAGLQLGGPARRSFEELLYTSFFYLTREGERKYSLTTDDSASAYSDAVISVIDNVVAGRFEHRASLKTYISQIFYNKCVDLKRKSATNKERVHHTSDLDTMMMMLPDNARNAVQQLIDNNNRILLRQKLSEIGEKCKELLLLFEDGYPDREIATMLHYNSAEVVKVSRRRCLDKLREKMPGYE</sequence>
<dbReference type="InterPro" id="IPR036388">
    <property type="entry name" value="WH-like_DNA-bd_sf"/>
</dbReference>
<dbReference type="RefSeq" id="WP_073083723.1">
    <property type="nucleotide sequence ID" value="NZ_FRBL01000006.1"/>
</dbReference>
<accession>A0A1M7GAR9</accession>
<dbReference type="GO" id="GO:0003700">
    <property type="term" value="F:DNA-binding transcription factor activity"/>
    <property type="evidence" value="ECO:0007669"/>
    <property type="project" value="InterPro"/>
</dbReference>
<dbReference type="OrthoDB" id="665482at2"/>
<protein>
    <submittedName>
        <fullName evidence="1">RNA polymerase sigma-70 factor, ECF subfamily</fullName>
    </submittedName>
</protein>
<dbReference type="EMBL" id="FRBL01000006">
    <property type="protein sequence ID" value="SHM13482.1"/>
    <property type="molecule type" value="Genomic_DNA"/>
</dbReference>
<organism evidence="1 2">
    <name type="scientific">Chitinophaga jiangningensis</name>
    <dbReference type="NCBI Taxonomy" id="1419482"/>
    <lineage>
        <taxon>Bacteria</taxon>
        <taxon>Pseudomonadati</taxon>
        <taxon>Bacteroidota</taxon>
        <taxon>Chitinophagia</taxon>
        <taxon>Chitinophagales</taxon>
        <taxon>Chitinophagaceae</taxon>
        <taxon>Chitinophaga</taxon>
    </lineage>
</organism>
<evidence type="ECO:0000313" key="1">
    <source>
        <dbReference type="EMBL" id="SHM13482.1"/>
    </source>
</evidence>
<keyword evidence="2" id="KW-1185">Reference proteome</keyword>
<evidence type="ECO:0000313" key="2">
    <source>
        <dbReference type="Proteomes" id="UP000184420"/>
    </source>
</evidence>
<dbReference type="AlphaFoldDB" id="A0A1M7GAR9"/>
<dbReference type="InterPro" id="IPR013324">
    <property type="entry name" value="RNA_pol_sigma_r3/r4-like"/>
</dbReference>